<feature type="transmembrane region" description="Helical" evidence="1">
    <location>
        <begin position="91"/>
        <end position="107"/>
    </location>
</feature>
<keyword evidence="4" id="KW-1185">Reference proteome</keyword>
<feature type="transmembrane region" description="Helical" evidence="1">
    <location>
        <begin position="63"/>
        <end position="84"/>
    </location>
</feature>
<accession>A0ABW5IN51</accession>
<keyword evidence="1" id="KW-0472">Membrane</keyword>
<dbReference type="CDD" id="cd09084">
    <property type="entry name" value="EEP-2"/>
    <property type="match status" value="1"/>
</dbReference>
<sequence>MCFKIYSDECHSIGKGIICKFAIVAATFKKIRRRIWLILNIAVVFWVLIGVICLQVPPYEFWPAAFIAFSLPGALALNFLFLLYWILRKSWLLVLPLSVMVLGWNYYARLAAINFKEEVPQNAKTLQVLSFNTHVFNAYKDVDGSEKQASMDMVDWVATHPADIICLQEFYSNRGSSTYNTISKIGTRYGRQRFFSVSFVDRNKADIGIVIFTKYPIINKGVIRFGESHNNRGIWADIDVKGDTVRVYTAHLQSMSIKSQDIENTYSAIGDEDSFKKESRNLARRLKKGFVARGRQVELLLEHIRESPYPVIVCGDFNDIPFSYTYNELAEELKNAFVKAGNGVGATYNGPLPFLRIDNQFYSESLKAYEFETHYEMGLSDHFPISAKYILPSETVE</sequence>
<comment type="caution">
    <text evidence="3">The sequence shown here is derived from an EMBL/GenBank/DDBJ whole genome shotgun (WGS) entry which is preliminary data.</text>
</comment>
<keyword evidence="3" id="KW-0255">Endonuclease</keyword>
<evidence type="ECO:0000259" key="2">
    <source>
        <dbReference type="Pfam" id="PF03372"/>
    </source>
</evidence>
<dbReference type="Proteomes" id="UP001597544">
    <property type="component" value="Unassembled WGS sequence"/>
</dbReference>
<dbReference type="InterPro" id="IPR051916">
    <property type="entry name" value="GPI-anchor_lipid_remodeler"/>
</dbReference>
<protein>
    <submittedName>
        <fullName evidence="3">Endonuclease/exonuclease/phosphatase family protein</fullName>
    </submittedName>
</protein>
<keyword evidence="3" id="KW-0378">Hydrolase</keyword>
<proteinExistence type="predicted"/>
<organism evidence="3 4">
    <name type="scientific">Pontibacter locisalis</name>
    <dbReference type="NCBI Taxonomy" id="1719035"/>
    <lineage>
        <taxon>Bacteria</taxon>
        <taxon>Pseudomonadati</taxon>
        <taxon>Bacteroidota</taxon>
        <taxon>Cytophagia</taxon>
        <taxon>Cytophagales</taxon>
        <taxon>Hymenobacteraceae</taxon>
        <taxon>Pontibacter</taxon>
    </lineage>
</organism>
<dbReference type="InterPro" id="IPR036691">
    <property type="entry name" value="Endo/exonu/phosph_ase_sf"/>
</dbReference>
<dbReference type="InterPro" id="IPR005135">
    <property type="entry name" value="Endo/exonuclease/phosphatase"/>
</dbReference>
<feature type="domain" description="Endonuclease/exonuclease/phosphatase" evidence="2">
    <location>
        <begin position="131"/>
        <end position="382"/>
    </location>
</feature>
<evidence type="ECO:0000256" key="1">
    <source>
        <dbReference type="SAM" id="Phobius"/>
    </source>
</evidence>
<dbReference type="SUPFAM" id="SSF56219">
    <property type="entry name" value="DNase I-like"/>
    <property type="match status" value="1"/>
</dbReference>
<dbReference type="EMBL" id="JBHULU010000015">
    <property type="protein sequence ID" value="MFD2514704.1"/>
    <property type="molecule type" value="Genomic_DNA"/>
</dbReference>
<gene>
    <name evidence="3" type="ORF">ACFSRY_12580</name>
</gene>
<dbReference type="PANTHER" id="PTHR14859">
    <property type="entry name" value="CALCOFLUOR WHITE HYPERSENSITIVE PROTEIN PRECURSOR"/>
    <property type="match status" value="1"/>
</dbReference>
<dbReference type="RefSeq" id="WP_377507857.1">
    <property type="nucleotide sequence ID" value="NZ_JBHULU010000015.1"/>
</dbReference>
<dbReference type="Pfam" id="PF03372">
    <property type="entry name" value="Exo_endo_phos"/>
    <property type="match status" value="1"/>
</dbReference>
<dbReference type="Gene3D" id="3.60.10.10">
    <property type="entry name" value="Endonuclease/exonuclease/phosphatase"/>
    <property type="match status" value="1"/>
</dbReference>
<feature type="transmembrane region" description="Helical" evidence="1">
    <location>
        <begin position="35"/>
        <end position="57"/>
    </location>
</feature>
<dbReference type="PANTHER" id="PTHR14859:SF15">
    <property type="entry name" value="ENDONUCLEASE_EXONUCLEASE_PHOSPHATASE DOMAIN-CONTAINING PROTEIN"/>
    <property type="match status" value="1"/>
</dbReference>
<reference evidence="4" key="1">
    <citation type="journal article" date="2019" name="Int. J. Syst. Evol. Microbiol.">
        <title>The Global Catalogue of Microorganisms (GCM) 10K type strain sequencing project: providing services to taxonomists for standard genome sequencing and annotation.</title>
        <authorList>
            <consortium name="The Broad Institute Genomics Platform"/>
            <consortium name="The Broad Institute Genome Sequencing Center for Infectious Disease"/>
            <person name="Wu L."/>
            <person name="Ma J."/>
        </authorList>
    </citation>
    <scope>NUCLEOTIDE SEQUENCE [LARGE SCALE GENOMIC DNA]</scope>
    <source>
        <strain evidence="4">KCTC 42498</strain>
    </source>
</reference>
<keyword evidence="3" id="KW-0540">Nuclease</keyword>
<keyword evidence="1" id="KW-0812">Transmembrane</keyword>
<evidence type="ECO:0000313" key="4">
    <source>
        <dbReference type="Proteomes" id="UP001597544"/>
    </source>
</evidence>
<evidence type="ECO:0000313" key="3">
    <source>
        <dbReference type="EMBL" id="MFD2514704.1"/>
    </source>
</evidence>
<dbReference type="GO" id="GO:0004519">
    <property type="term" value="F:endonuclease activity"/>
    <property type="evidence" value="ECO:0007669"/>
    <property type="project" value="UniProtKB-KW"/>
</dbReference>
<name>A0ABW5IN51_9BACT</name>
<keyword evidence="1" id="KW-1133">Transmembrane helix</keyword>